<dbReference type="GO" id="GO:0006364">
    <property type="term" value="P:rRNA processing"/>
    <property type="evidence" value="ECO:0007669"/>
    <property type="project" value="UniProtKB-KW"/>
</dbReference>
<dbReference type="InterPro" id="IPR001680">
    <property type="entry name" value="WD40_rpt"/>
</dbReference>
<dbReference type="PANTHER" id="PTHR18359">
    <property type="entry name" value="WD-REPEAT PROTEIN-RELATED"/>
    <property type="match status" value="1"/>
</dbReference>
<comment type="subcellular location">
    <subcellularLocation>
        <location evidence="1">Nucleus</location>
        <location evidence="1">Nucleolus</location>
    </subcellularLocation>
</comment>
<comment type="function">
    <text evidence="8">Part of the small subunit (SSU) processome, first precursor of the small eukaryotic ribosomal subunit. During the assembly of the SSU processome in the nucleolus, many ribosome biogenesis factors, an RNA chaperone and ribosomal proteins associate with the nascent pre-rRNA and work in concert to generate RNA folding, modifications, rearrangements and cleavage as well as targeted degradation of pre-ribosomal RNA by the RNA exosome. Involved in nucleolar processing of pre-18S ribosomal RNA.</text>
</comment>
<keyword evidence="6" id="KW-0539">Nucleus</keyword>
<keyword evidence="2" id="KW-0698">rRNA processing</keyword>
<dbReference type="Pfam" id="PF00400">
    <property type="entry name" value="WD40"/>
    <property type="match status" value="2"/>
</dbReference>
<evidence type="ECO:0000313" key="12">
    <source>
        <dbReference type="EMBL" id="CAH1777958.1"/>
    </source>
</evidence>
<dbReference type="InterPro" id="IPR036322">
    <property type="entry name" value="WD40_repeat_dom_sf"/>
</dbReference>
<comment type="similarity">
    <text evidence="7">Belongs to the WD repeat UTP18 family.</text>
</comment>
<evidence type="ECO:0000256" key="1">
    <source>
        <dbReference type="ARBA" id="ARBA00004604"/>
    </source>
</evidence>
<dbReference type="InterPro" id="IPR015943">
    <property type="entry name" value="WD40/YVTN_repeat-like_dom_sf"/>
</dbReference>
<keyword evidence="4" id="KW-0853">WD repeat</keyword>
<proteinExistence type="inferred from homology"/>
<dbReference type="SUPFAM" id="SSF50978">
    <property type="entry name" value="WD40 repeat-like"/>
    <property type="match status" value="1"/>
</dbReference>
<evidence type="ECO:0000256" key="11">
    <source>
        <dbReference type="SAM" id="MobiDB-lite"/>
    </source>
</evidence>
<evidence type="ECO:0000256" key="5">
    <source>
        <dbReference type="ARBA" id="ARBA00022737"/>
    </source>
</evidence>
<sequence>MSGVRRFAVILFPVHVKKMLRKKLKRNVDSTGLRDSKLKQNNVQILGDNTAKDAAVSALEKEVLGGENEILENLDKFSSLSSAQQSKIQKLDDDELVPVWEDEDDQEEESVRVDKQYRFKQIRRGDETKISQKVYTNRLKKQFERVTGTPSWAVLKSHKEARKSADSSDDSDDELSKSTGSYLTGSQSLPKGVLQFKKCPDANKEQFSSGKLKSTEFHPTAQVLLTAGMDQSLHLFQVDGQHNPKIQSMFIENFPIHTAHFTTDGHEVIMGSKHKSFYYFDMIAGKIINVPKIKGLEERNMKKFSVSPDGKHLAFLGTYGSIHLISATSKEWVASLKINGSVDAVCFSPDGSRLYATGDDGDVYVYNMATRDCVHRFKDDGCIQGTSLAVSKNNQYLACGSYSGIVNIYDTNTCCTSAYPTPIKAVTNLTTPCTDLVFNATTEILAMASDYTEKAVKLLHFPSLTVFSNFPERGDDLRIPMCMDFSKNSGYLVVGGHKGRASLYRMNHFGNF</sequence>
<evidence type="ECO:0000313" key="13">
    <source>
        <dbReference type="Proteomes" id="UP000749559"/>
    </source>
</evidence>
<dbReference type="PANTHER" id="PTHR18359:SF0">
    <property type="entry name" value="U3 SMALL NUCLEOLAR RNA-ASSOCIATED PROTEIN 18 HOMOLOG"/>
    <property type="match status" value="1"/>
</dbReference>
<dbReference type="Proteomes" id="UP000749559">
    <property type="component" value="Unassembled WGS sequence"/>
</dbReference>
<gene>
    <name evidence="12" type="ORF">OFUS_LOCUS4938</name>
</gene>
<evidence type="ECO:0000256" key="3">
    <source>
        <dbReference type="ARBA" id="ARBA00022553"/>
    </source>
</evidence>
<dbReference type="GO" id="GO:0032040">
    <property type="term" value="C:small-subunit processome"/>
    <property type="evidence" value="ECO:0007669"/>
    <property type="project" value="TreeGrafter"/>
</dbReference>
<evidence type="ECO:0000256" key="10">
    <source>
        <dbReference type="ARBA" id="ARBA00075773"/>
    </source>
</evidence>
<keyword evidence="5" id="KW-0677">Repeat</keyword>
<dbReference type="AlphaFoldDB" id="A0A8J1TIX4"/>
<dbReference type="SMART" id="SM00320">
    <property type="entry name" value="WD40"/>
    <property type="match status" value="4"/>
</dbReference>
<organism evidence="12 13">
    <name type="scientific">Owenia fusiformis</name>
    <name type="common">Polychaete worm</name>
    <dbReference type="NCBI Taxonomy" id="6347"/>
    <lineage>
        <taxon>Eukaryota</taxon>
        <taxon>Metazoa</taxon>
        <taxon>Spiralia</taxon>
        <taxon>Lophotrochozoa</taxon>
        <taxon>Annelida</taxon>
        <taxon>Polychaeta</taxon>
        <taxon>Sedentaria</taxon>
        <taxon>Canalipalpata</taxon>
        <taxon>Sabellida</taxon>
        <taxon>Oweniida</taxon>
        <taxon>Oweniidae</taxon>
        <taxon>Owenia</taxon>
    </lineage>
</organism>
<evidence type="ECO:0000256" key="8">
    <source>
        <dbReference type="ARBA" id="ARBA00058527"/>
    </source>
</evidence>
<dbReference type="OrthoDB" id="1935146at2759"/>
<dbReference type="EMBL" id="CAIIXF020000002">
    <property type="protein sequence ID" value="CAH1777958.1"/>
    <property type="molecule type" value="Genomic_DNA"/>
</dbReference>
<dbReference type="Gene3D" id="2.130.10.10">
    <property type="entry name" value="YVTN repeat-like/Quinoprotein amine dehydrogenase"/>
    <property type="match status" value="1"/>
</dbReference>
<keyword evidence="13" id="KW-1185">Reference proteome</keyword>
<comment type="caution">
    <text evidence="12">The sequence shown here is derived from an EMBL/GenBank/DDBJ whole genome shotgun (WGS) entry which is preliminary data.</text>
</comment>
<evidence type="ECO:0000256" key="9">
    <source>
        <dbReference type="ARBA" id="ARBA00074442"/>
    </source>
</evidence>
<evidence type="ECO:0000256" key="6">
    <source>
        <dbReference type="ARBA" id="ARBA00023242"/>
    </source>
</evidence>
<dbReference type="FunFam" id="2.130.10.10:FF:000121">
    <property type="entry name" value="U3 small nucleolar RNA-associated protein 18 homolog"/>
    <property type="match status" value="1"/>
</dbReference>
<protein>
    <recommendedName>
        <fullName evidence="9">U3 small nucleolar RNA-associated protein 18 homolog</fullName>
    </recommendedName>
    <alternativeName>
        <fullName evidence="10">WD repeat-containing protein 50</fullName>
    </alternativeName>
</protein>
<reference evidence="12" key="1">
    <citation type="submission" date="2022-03" db="EMBL/GenBank/DDBJ databases">
        <authorList>
            <person name="Martin C."/>
        </authorList>
    </citation>
    <scope>NUCLEOTIDE SEQUENCE</scope>
</reference>
<evidence type="ECO:0000256" key="2">
    <source>
        <dbReference type="ARBA" id="ARBA00022552"/>
    </source>
</evidence>
<dbReference type="GO" id="GO:0034388">
    <property type="term" value="C:Pwp2p-containing subcomplex of 90S preribosome"/>
    <property type="evidence" value="ECO:0007669"/>
    <property type="project" value="TreeGrafter"/>
</dbReference>
<keyword evidence="3" id="KW-0597">Phosphoprotein</keyword>
<name>A0A8J1TIX4_OWEFU</name>
<evidence type="ECO:0000256" key="7">
    <source>
        <dbReference type="ARBA" id="ARBA00025767"/>
    </source>
</evidence>
<feature type="region of interest" description="Disordered" evidence="11">
    <location>
        <begin position="157"/>
        <end position="183"/>
    </location>
</feature>
<dbReference type="InterPro" id="IPR045161">
    <property type="entry name" value="Utp18"/>
</dbReference>
<accession>A0A8J1TIX4</accession>
<evidence type="ECO:0000256" key="4">
    <source>
        <dbReference type="ARBA" id="ARBA00022574"/>
    </source>
</evidence>